<keyword evidence="4" id="KW-1185">Reference proteome</keyword>
<dbReference type="EMBL" id="OCYS01000009">
    <property type="protein sequence ID" value="SON77613.1"/>
    <property type="molecule type" value="Genomic_DNA"/>
</dbReference>
<reference evidence="3 4" key="1">
    <citation type="submission" date="2017-10" db="EMBL/GenBank/DDBJ databases">
        <authorList>
            <person name="Regsiter A."/>
            <person name="William W."/>
        </authorList>
    </citation>
    <scope>NUCLEOTIDE SEQUENCE [LARGE SCALE GENOMIC DNA]</scope>
    <source>
        <strain evidence="1 4">CFBP6984</strain>
        <strain evidence="2 3">CFBP7430</strain>
    </source>
</reference>
<gene>
    <name evidence="1" type="ORF">XAP6984_1090002</name>
    <name evidence="2" type="ORF">XAP7430_1060002</name>
</gene>
<protein>
    <submittedName>
        <fullName evidence="2">Uncharacterized protein</fullName>
    </submittedName>
</protein>
<evidence type="ECO:0000313" key="1">
    <source>
        <dbReference type="EMBL" id="SON75883.1"/>
    </source>
</evidence>
<evidence type="ECO:0000313" key="4">
    <source>
        <dbReference type="Proteomes" id="UP000234181"/>
    </source>
</evidence>
<sequence>MTAVEVETAAGEEEEEAVVVGAVVSQNLFHDQPS</sequence>
<organism evidence="2 3">
    <name type="scientific">Xanthomonas campestris pv. phaseoli</name>
    <dbReference type="NCBI Taxonomy" id="317013"/>
    <lineage>
        <taxon>Bacteria</taxon>
        <taxon>Pseudomonadati</taxon>
        <taxon>Pseudomonadota</taxon>
        <taxon>Gammaproteobacteria</taxon>
        <taxon>Lysobacterales</taxon>
        <taxon>Lysobacteraceae</taxon>
        <taxon>Xanthomonas</taxon>
    </lineage>
</organism>
<dbReference type="AlphaFoldDB" id="A0AB38DU62"/>
<dbReference type="Proteomes" id="UP000234166">
    <property type="component" value="Unassembled WGS sequence"/>
</dbReference>
<name>A0AB38DU62_XANCH</name>
<dbReference type="Proteomes" id="UP000234181">
    <property type="component" value="Unassembled WGS sequence"/>
</dbReference>
<accession>A0AB38DU62</accession>
<dbReference type="EMBL" id="OCYT01000012">
    <property type="protein sequence ID" value="SON75883.1"/>
    <property type="molecule type" value="Genomic_DNA"/>
</dbReference>
<comment type="caution">
    <text evidence="2">The sequence shown here is derived from an EMBL/GenBank/DDBJ whole genome shotgun (WGS) entry which is preliminary data.</text>
</comment>
<proteinExistence type="predicted"/>
<evidence type="ECO:0000313" key="3">
    <source>
        <dbReference type="Proteomes" id="UP000234166"/>
    </source>
</evidence>
<evidence type="ECO:0000313" key="2">
    <source>
        <dbReference type="EMBL" id="SON77613.1"/>
    </source>
</evidence>